<proteinExistence type="predicted"/>
<name>A0ACD3R109_LARCR</name>
<gene>
    <name evidence="1" type="ORF">E3U43_018327</name>
</gene>
<accession>A0ACD3R109</accession>
<dbReference type="Proteomes" id="UP000793456">
    <property type="component" value="Chromosome XI"/>
</dbReference>
<reference evidence="1" key="1">
    <citation type="submission" date="2018-11" db="EMBL/GenBank/DDBJ databases">
        <title>The sequence and de novo assembly of Larimichthys crocea genome using PacBio and Hi-C technologies.</title>
        <authorList>
            <person name="Xu P."/>
            <person name="Chen B."/>
            <person name="Zhou Z."/>
            <person name="Ke Q."/>
            <person name="Wu Y."/>
            <person name="Bai H."/>
            <person name="Pu F."/>
        </authorList>
    </citation>
    <scope>NUCLEOTIDE SEQUENCE</scope>
    <source>
        <tissue evidence="1">Muscle</tissue>
    </source>
</reference>
<protein>
    <submittedName>
        <fullName evidence="1">Uncharacterized protein</fullName>
    </submittedName>
</protein>
<keyword evidence="2" id="KW-1185">Reference proteome</keyword>
<evidence type="ECO:0000313" key="2">
    <source>
        <dbReference type="Proteomes" id="UP000793456"/>
    </source>
</evidence>
<evidence type="ECO:0000313" key="1">
    <source>
        <dbReference type="EMBL" id="TMS13252.1"/>
    </source>
</evidence>
<comment type="caution">
    <text evidence="1">The sequence shown here is derived from an EMBL/GenBank/DDBJ whole genome shotgun (WGS) entry which is preliminary data.</text>
</comment>
<sequence length="6297" mass="675090">MANKWLLCVALSAIVAAWHSEAKSAVNTFSMSQIPEKITGVSPIHNGQVCSTWGNFHFKTFDGDVFQLHSTCNYVLTSFCKGMYSDFNIQIRRDEADGHPTIKTIIMKLEGSVVELSKGSVVIDGKLAILPVSQSGVFIEKTPTYIKIKAKLGLLAIWNEEDSFLVELDLKYKNQTCGLCGDFNGVQLYNEFYSHGATLSTMDFANFWKMDGPVESCSDYTPESTQSCNDMKPLCEQILTGPAFNTCHNLLDIASFTSACVADLCHCGNGKNENADPSCLCNTVSEFSRQCVHAGGKPHNWRTKDLCWKSCPYKMEYKECGSPCANTCSNPEASHTCDSHCIDGCFCPAGMVLDDLNNSGCVPLSKCSCTYNSKIYGPGESYTSNCKKCVCESGQWECTEEDCPGTCSVEGGSHINTFDEKVYTFHGDCTYVLAKDCGGDRFVVQGELVQCGLTESETCLKSITLGLSGGANVITIHPNGKVFVNGIYAQLPFSAAGLTAFRGSSFYLLVQTSVGVLLEAQLQPIMQLYITVNTDYKTKTCGLCGNFNNNQADDFLKLSGVPDATAAGFVNSWKTHASCPNVKTNFENPCSLSLDNERYAKHWCSMVSDPKGVFAPCHLEISPDSYKENCMYDSCNCEKSEDCMCAAVSSYVHACAAAGIQVSDWRKTICGKYASSCPSSMVYSYNITSSSRTCRCIDFTELSCHLSFLPIDGCICAEGTYLDESRNCVPPESCPCYDKGSVVPPGQVVNKDGVMCTCKKGKFSCIGEFIALPSACAPPMVFFNCSAHSPGAKGTECEKSCNTLDMACMSMGCVSGCMCPSGMVSDGKGGCINPEACSCVHNGISYQPGETTKVDCNTCTCKDRKWQCTTDPCDGTCSVYGDGHYMTFDQKRFTFDGNCEYILTQDYCGSAQSNGTFRVITENVPCGTTGTTCSKTIKIFLGSAELILTEGNYQLLSSGNEETVPFRYSTMGIYLVIEANNGLIFMWDKKTSLFIKLSPKYKGRVCGLCGNYDGNANNDFTTRCHAVVVNSLVFGNSWKDSPSCPDAQGITSPCTANPYRQSWAQKQCSIIQSDVFSACHSTVDPTPYYEACVFDSCACDTGGDCECFCTAVAAYAESCNQAGICIRWRTPKICPIFCDYYNPPGECEWHYMPCGSPCMKTCRNPSGICSTHIPPLEGCYPKCPPAQPYFDEDTMTCVSKDQCGCYDKEGQHYNNGDKVPTTENCHSCTCSSLTIQCHYDAQACTCTYNGNKYPPGTTIYNTTDGHGNCITAVCRKNGTIDKGSYPCPVSTPPTHMPTSTTNTPSQPTTIFVFTSTTPEPVTCNPCKWSQWYDASFPTLGTPGGDNETYVKIREAGHKICDKPSQIQCRAEKFLNVSIDKVGQVVDCNLAKGLTCRNEDQSGPLPLCFNYQVRVLCCDYSACPTKPTPSTEAPSSTTNTPKIPTTHVTYTSQPSTTTTTTPSTTTETTTTTQLPTTTTTTPTTHVTKPCEETCYWSQWISSDYPEYGPGGDNETIKHIIQKGYDICQNPVAVECQAVHYPGIPLKQLGQKVTCNTKGLLCENSQQHPPICLDYQIKVKCCKTMQCSTTTITTTTPSTTTETTTTPQPPTTTTTTTTTPYTTTETTTTPQPPTTTTTPTTTPSTTTETTTTPQPHTTSTTPTTTPSTTTETTTTPKPPTTPTTTTTTPSTTTETTTTPKPPTTPTTTTTTPSTTTETTTTPQPPTTMPCPCEWSQWINLGKPTSGPNGGEDESIQKIISAGYHICSTPEEVQCRAIMYPNLSMSQVGQDVTCSKDVGLICNNKQQGLQQCLDYEIRFKCCSCQSPPPPTTTTTPTTTPSTTTETTTTPQPPTSTTTPRTTPSTTTEKTTTPQPHTTTTTPTTHVTKPCEETCYWSQWISSDYPEYGPGGDNETIKHIIHKGYDICQNPVAVECQAVHYPGIPLKQLGQKVTCNTQGLLCENSQQHPPICLDYQIKVKCCKTMQCSTTTITTTTPSTTTETTTTPQPPTSPTTTTTTPSTTTETTTTPQPPTSTTTTTTTPSTTTETTTTPQPPTTTTTPTTTPSTTTETTTTPKPPTTPTTTTTTPSTTTKTTTTPQPPTTPTTTTTTPSTTTETTTTPQPPTTTPCPCVWSQWISLGKPTSGPNGGEDESIQKIISAGYHICSTPEEVQCRAIMYPNLSMSQVGQDVTCSKDVGLICNNKQQGLQQCLDYEIRFKCCSCQSPPPPTTTTTPTTTTSTTTETTTTPQPPTTTTTTTTTPSTTTETTTTPQPPTTTTTPTTTPSTTTETTTTPQPHTTTTTPTTTPSTTTETTTTPKPPTTPTTTTTTPSTTTETTTTPQPPTTTPCPCEWSQWINLGKPTSGPNGGEDESIQKIISAGYHICLTPEEVQCRAIMYPNLSMSQVGQDVTCSKDVGLICNNKQQGLQQCLDYEIRFKCCSCQSPPPPTTTTTPTTTPSTTTETTTTPQPSTSTTTTTTIPSTTTETTTTTPKPPTTTTTTTTTPSTTTETTTTPQPPTSTTTTTTTPSTTTETTTTPQPHTTTTTPTTTPSTTTETTTTTQLPTTTTTTPTTHVTKPCEETCYWSQWISSDYPEYGPGGDNETIKHIIQKGYDICQNPVAVECQAVHYPGIPLKQLGQRVTCNTQGLLCENSQQQPPKCLDYQIKVKCCKTMQCSTTTITATTPSTTTETTTTPQPPTTTTTTITTPSTTTETTTTPQPPTTTTTTTTTPSTTTETTTTPQPPPSTTTPTTTPSTTTKTTITPQPPTTTTTPTTTPSTTTETTTTPKPPTTPTTTTTTPSTTTEITTTPKPPTTPTTTTTTHSTTTETTTTPQPPTTTPCPCVWSQWINLGKPTSGPNGGEDESIQKIISAGYHICSTPEEVQCRAIMYPNLSMSQVGQDVTCSKDVGLICNNKQQGLQQCLDYEIRFKCCSCQSPPPPTTTTTPTTTPSTTTKTTTTPQPSTTTTTTTTTPSTTTETTTTPKPPTTTPCPCEWSQWINLGKPTSGPNGGEDESIQKIISAGYHICLTPEEVQCRAIMYPNLSMSQVGQDVTCSKDVGLICNNKQQGLQQCLDYEIRFKCCSCQSPPPPTTTTTPTTTPSTTTETTTTPQPPPSTTTPTTTPSTTTKTTITPQPPTTTTTPTTTPSTTTETTTTPKPPTTPTTTTTTPSTTTEITTTPKPPTTPTTTTTTPSTTTETTTTPQPPTTTPCPCVWSQWINLGKPTSGPNGGEDESIQKIISAGYHICSTPEEVQCRAIMYPNLSMSQVGQDVTCSKDVGLICNNKQQGLQQCLDYEIRFKCCSCQSPPPPTTTTTPTTTPSTTTETTTTPQPHTTTTPTTTPSTTTETTTPQPPTTTTTTTTTPSTTTETTTTPQPPSTTTTPTTTPSTTTETTTTPKPPTTPTTTTTTPSTTTETPTTHQPPTTTTTTTTTPSTTTETTTTPQPHTTTTTPTTTPSTTTETTTTPQPPTTPTTTTTTPSTTTETTTTPKPPTTPTTTTTTPSTTTETTTTPQPPTTMPCPCEWSQWINLGKPTSGPNGGEDESIQKIISAGYHICSTPEEVQCRAIMYPNLSMSQVGQDVTCSKDVGLICNNKQQGLQQCLDYEIRFKCCSCQSPPPPTTTTTPTTPSTTTETTTTPQPPPSTPTPTTTPSTTTKTTITPQPPTTTTTPTTTPSTTTETTTTPKPPTTPTTTTTTPSTTTEITTTPKPPTTPTTTTTTHSTTTETTTTPQPPTTTPCPCLWSQWINLGKPTSGPNGGEDESIQKIISAGYHICSTPEEVQCRAIMYPNLSMSQVGQDVTCSKDVGLICNNKQQGLQQCLDYEIRFKCCSCQSPPPPTTTTTPTTTPSTTTKTTTTPQPSTTTTTTTTTPSTTTETTTTPQPPTTTPCPCEWSQWINLGKPTSGPNGGEDESIQKIISAGYHICSTPEEVQCRAIMYPNLSMSQVGQDVTCSKDVGLICNNKQQGLQQCLDYEIRFKCCSCQSTPPPTTTTTPTTTPSTTTKTTTTPQPHTTTTTTTTTPSTTTETTTTPQPPTTTTTTTTTPSTTTETTTTPQPPTTTTTPTTTPSTTTETTTTPKPPTTPTTTTTTHSTTTETPTTPKPPTTTPCPCVWSQWINLGKPTSGPNGGEDESIQKIISAGYHICSTPEEVQCRAIMYPNLSMSQVGQDVTCSKDVGLICNNKQQGLQQCLDYEIRFKCCSCQSPPPPTTTTTPTTTPSTTTETTTTPQPPTTTTTTTSTPSTTTETTTTPKPPTTPTTTTTTLSTTTETTTTPQPPTTTPCPCVWSQWINLGKPTSGPNGGEDESIQKIISAGYHICLTPEEVQCRAIMYPNLSMSQVGQDVTCSKDVGLICNNKQQGLQQCLDYEIRFKCCSCQSPPPPTTTTTPTTTPSTTTETTTTPQPSTTTTTTTTIPSTTTETTTTTPKPPTTTTTTTTTPSTTTETTTTPQPHTTTTTTTTTPSTTTETTTTPQPPTTTTTTTTTPSTTTETTTTPQPPTTTTTPTTTPSTTTETTTTPKPPTTPTTTTTTHSTTTETPTTPKPPTTTPCPCVWSQWINLGKPTSGPNGGEDESIQKIISAGYHICSTPEEVQCRAIMYPNLSMSQVGQDVTCSKDVGLICNNKQQGLQQCLDYEIRFKCCSCQSPPPPTTTTTPTTTPSTTTETTTTPQPPTTTTTTTSTPSTTTETTTTPKPPTTPTTTTTTLSTTTETTTTPQPPTTTPCPCVWSQWINLGKPTSGPNGGEDESIQKIISAGYHICLTPEEVQCRAIMYPNLSMSQVGQDVTCSKDVGLICNNKQQGLQQCLDYEIRFKCCSCQSPPPPTTTTTPTTTPSTTTETTTTPQPSTTTTTTTTIPSTTTETTTTTPKPPTTTTTTTTTPSTTTETTTTPQPPTTPTTPTTTPSTTTETTTTPQPPTTTTTPTTTPSTTTETTTTPKPPTSPTTTTTTPSTTTETTTTPQPPTTPTTTTTTPSTTSETTTTPKPPTSPTTTTTTPSTTTETTTTPQPPTTPTTTTTTPSTTSETTTTPKPPTSPTTITTTPSTTTETTTTPQPPTTTPCPCVWSQWISLGKPTSGPNGGEDESIQKIISAGYHICSTPEEVQCRAIMYPNLSMSQVGQDVTCSKDVGLICTNKQQGLQQCLDYEIRFKCCSCQSPPPPTTTTTPTTTPSTTTETTTTPQPPTTPTTTTTTPSTTAETTTTPQPPTTTTTPTTTPSTTTETTTTPKPPTSPTTTTTTPSTTTETTTTPQPPTSPTTTTTTPSTTSETTTTPNPPTSPTTITTTPSTTTETTTTPQPPTTTPCPCVWSQWISLGKPTSGPNGGEDESIQKIISAGYHICSTPEEVQCRAIMYPNLSMSQVGQDVTCSKDVGLICNNKQQGLQQCLDYEIRFKCCSCQSPPPPTTTTTPTTTPSTTTETTTTPQPPTSTTTPTTTPSTTTETTTATHLPTPTFPTTTPTTPEQPVTGGRLTTSIPHTQPLHCYCYHLNKSFTPGSIVYNETDLDGHCFIGYCNESCHVVPLHYPCVTSTPHPTSNTTPTTTSITTHNPGCVDLNPPRKDGESWKVNNCIIGTCVNGKVTYSRTPCPTKKPLVCANNYPAVEVQDDECCSHYECQCICYGWGDPHYVTFDGTYYAFQGNCSYWLVKEILPKYNFSVMIDNYYCGALDGLSCPQSITVFYKSYKIFITQKEINGIFKNQIYVNNKAVSLAYQTTEFSVTTTGIDTVLVIPQIHAKVTFSGLIFSIYLPYSIFGNNTQGQCGTCTNNRTDDCRLPTGKIDPSCPNMAHEWHANGSLCEHPVQPTPTPTPTPCDTSICEIIKSSMFEGCHKYIDYKPFVMACEFDVCHMHIKNISCVSLQTYADACAEAGVCIDWRSATKGLCDFNCPSPKVYQACGPMVEPTCELWYNNKFVYTVNEFSAMLKTTLEGCHCPNGTILLSSNSNECVPNCELCQLPNGQYKKPNEKWNEGCKECTCEDHTMQVTCHERPCPTYPPLSCDQEGQVKVNCTDTTGCCHQERCECDVSQCTGRVPSCPIGYTLNIIQGACCFTYTCVRKDVCVFNNSEYQVGDLMPGNPCLKCICTDQTDAGTHTYIPVCQQIPCDTHCPVGYQYETSTDSCCGKCVQTGCIIMLPDSSTHTLKPGTIWTPPGKPCVKFECVKIANQFITVEAKTICPSYEAQNCIPGTETTTPDGCCPVCIPKDQPCNVSTSAVYLESKGCQSKEKVNVTSCSGACGTYTFYSTKMRSLQHSCSCCQELFTSERQVQLFCPDNTELTYTYTHIDACGCLKTECSAFSHGEMASTPSSSVRSRRRRR</sequence>
<organism evidence="1 2">
    <name type="scientific">Larimichthys crocea</name>
    <name type="common">Large yellow croaker</name>
    <name type="synonym">Pseudosciaena crocea</name>
    <dbReference type="NCBI Taxonomy" id="215358"/>
    <lineage>
        <taxon>Eukaryota</taxon>
        <taxon>Metazoa</taxon>
        <taxon>Chordata</taxon>
        <taxon>Craniata</taxon>
        <taxon>Vertebrata</taxon>
        <taxon>Euteleostomi</taxon>
        <taxon>Actinopterygii</taxon>
        <taxon>Neopterygii</taxon>
        <taxon>Teleostei</taxon>
        <taxon>Neoteleostei</taxon>
        <taxon>Acanthomorphata</taxon>
        <taxon>Eupercaria</taxon>
        <taxon>Sciaenidae</taxon>
        <taxon>Larimichthys</taxon>
    </lineage>
</organism>
<dbReference type="EMBL" id="CM011684">
    <property type="protein sequence ID" value="TMS13252.1"/>
    <property type="molecule type" value="Genomic_DNA"/>
</dbReference>